<dbReference type="SUPFAM" id="SSF141868">
    <property type="entry name" value="EAL domain-like"/>
    <property type="match status" value="1"/>
</dbReference>
<feature type="domain" description="PAC" evidence="2">
    <location>
        <begin position="235"/>
        <end position="289"/>
    </location>
</feature>
<dbReference type="PROSITE" id="PS50112">
    <property type="entry name" value="PAS"/>
    <property type="match status" value="2"/>
</dbReference>
<accession>W0DPM5</accession>
<dbReference type="InterPro" id="IPR035965">
    <property type="entry name" value="PAS-like_dom_sf"/>
</dbReference>
<dbReference type="EMBL" id="CP007029">
    <property type="protein sequence ID" value="AHE99172.1"/>
    <property type="molecule type" value="Genomic_DNA"/>
</dbReference>
<dbReference type="InterPro" id="IPR001610">
    <property type="entry name" value="PAC"/>
</dbReference>
<dbReference type="PROSITE" id="PS50113">
    <property type="entry name" value="PAC"/>
    <property type="match status" value="2"/>
</dbReference>
<dbReference type="Gene3D" id="3.30.70.270">
    <property type="match status" value="1"/>
</dbReference>
<reference evidence="5 6" key="1">
    <citation type="submission" date="2013-12" db="EMBL/GenBank/DDBJ databases">
        <authorList>
            <consortium name="DOE Joint Genome Institute"/>
            <person name="Muyzer G."/>
            <person name="Huntemann M."/>
            <person name="Han J."/>
            <person name="Chen A."/>
            <person name="Kyrpides N."/>
            <person name="Mavromatis K."/>
            <person name="Markowitz V."/>
            <person name="Palaniappan K."/>
            <person name="Ivanova N."/>
            <person name="Schaumberg A."/>
            <person name="Pati A."/>
            <person name="Liolios K."/>
            <person name="Nordberg H.P."/>
            <person name="Cantor M.N."/>
            <person name="Hua S.X."/>
            <person name="Woyke T."/>
        </authorList>
    </citation>
    <scope>NUCLEOTIDE SEQUENCE [LARGE SCALE GENOMIC DNA]</scope>
    <source>
        <strain evidence="5 6">ARh 1</strain>
    </source>
</reference>
<dbReference type="Pfam" id="PF00990">
    <property type="entry name" value="GGDEF"/>
    <property type="match status" value="1"/>
</dbReference>
<dbReference type="InterPro" id="IPR000160">
    <property type="entry name" value="GGDEF_dom"/>
</dbReference>
<dbReference type="NCBIfam" id="TIGR00229">
    <property type="entry name" value="sensory_box"/>
    <property type="match status" value="2"/>
</dbReference>
<dbReference type="PANTHER" id="PTHR44757:SF2">
    <property type="entry name" value="BIOFILM ARCHITECTURE MAINTENANCE PROTEIN MBAA"/>
    <property type="match status" value="1"/>
</dbReference>
<evidence type="ECO:0000259" key="4">
    <source>
        <dbReference type="PROSITE" id="PS50887"/>
    </source>
</evidence>
<evidence type="ECO:0000313" key="6">
    <source>
        <dbReference type="Proteomes" id="UP000005289"/>
    </source>
</evidence>
<dbReference type="Pfam" id="PF13426">
    <property type="entry name" value="PAS_9"/>
    <property type="match status" value="2"/>
</dbReference>
<dbReference type="InterPro" id="IPR000700">
    <property type="entry name" value="PAS-assoc_C"/>
</dbReference>
<feature type="domain" description="PAS" evidence="1">
    <location>
        <begin position="37"/>
        <end position="82"/>
    </location>
</feature>
<dbReference type="SMART" id="SM00086">
    <property type="entry name" value="PAC"/>
    <property type="match status" value="2"/>
</dbReference>
<feature type="domain" description="EAL" evidence="3">
    <location>
        <begin position="479"/>
        <end position="731"/>
    </location>
</feature>
<dbReference type="SMART" id="SM00091">
    <property type="entry name" value="PAS"/>
    <property type="match status" value="2"/>
</dbReference>
<dbReference type="InterPro" id="IPR052155">
    <property type="entry name" value="Biofilm_reg_signaling"/>
</dbReference>
<dbReference type="CDD" id="cd01949">
    <property type="entry name" value="GGDEF"/>
    <property type="match status" value="1"/>
</dbReference>
<dbReference type="InterPro" id="IPR029787">
    <property type="entry name" value="Nucleotide_cyclase"/>
</dbReference>
<dbReference type="CDD" id="cd01948">
    <property type="entry name" value="EAL"/>
    <property type="match status" value="1"/>
</dbReference>
<dbReference type="SUPFAM" id="SSF55785">
    <property type="entry name" value="PYP-like sensor domain (PAS domain)"/>
    <property type="match status" value="2"/>
</dbReference>
<organism evidence="5 6">
    <name type="scientific">Thioalkalivibrio paradoxus ARh 1</name>
    <dbReference type="NCBI Taxonomy" id="713585"/>
    <lineage>
        <taxon>Bacteria</taxon>
        <taxon>Pseudomonadati</taxon>
        <taxon>Pseudomonadota</taxon>
        <taxon>Gammaproteobacteria</taxon>
        <taxon>Chromatiales</taxon>
        <taxon>Ectothiorhodospiraceae</taxon>
        <taxon>Thioalkalivibrio</taxon>
    </lineage>
</organism>
<dbReference type="Pfam" id="PF00563">
    <property type="entry name" value="EAL"/>
    <property type="match status" value="1"/>
</dbReference>
<evidence type="ECO:0000313" key="5">
    <source>
        <dbReference type="EMBL" id="AHE99172.1"/>
    </source>
</evidence>
<feature type="domain" description="PAS" evidence="1">
    <location>
        <begin position="164"/>
        <end position="208"/>
    </location>
</feature>
<dbReference type="InterPro" id="IPR043128">
    <property type="entry name" value="Rev_trsase/Diguanyl_cyclase"/>
</dbReference>
<dbReference type="NCBIfam" id="TIGR00254">
    <property type="entry name" value="GGDEF"/>
    <property type="match status" value="1"/>
</dbReference>
<dbReference type="HOGENOM" id="CLU_000445_70_20_6"/>
<dbReference type="RefSeq" id="WP_232222206.1">
    <property type="nucleotide sequence ID" value="NZ_CP007029.1"/>
</dbReference>
<dbReference type="CDD" id="cd00130">
    <property type="entry name" value="PAS"/>
    <property type="match status" value="2"/>
</dbReference>
<dbReference type="STRING" id="713585.THITH_13905"/>
<dbReference type="InterPro" id="IPR000014">
    <property type="entry name" value="PAS"/>
</dbReference>
<name>W0DPM5_9GAMM</name>
<keyword evidence="6" id="KW-1185">Reference proteome</keyword>
<dbReference type="InterPro" id="IPR001633">
    <property type="entry name" value="EAL_dom"/>
</dbReference>
<dbReference type="Gene3D" id="3.20.20.450">
    <property type="entry name" value="EAL domain"/>
    <property type="match status" value="1"/>
</dbReference>
<dbReference type="SMART" id="SM00052">
    <property type="entry name" value="EAL"/>
    <property type="match status" value="1"/>
</dbReference>
<dbReference type="InterPro" id="IPR035919">
    <property type="entry name" value="EAL_sf"/>
</dbReference>
<proteinExistence type="predicted"/>
<evidence type="ECO:0000259" key="1">
    <source>
        <dbReference type="PROSITE" id="PS50112"/>
    </source>
</evidence>
<dbReference type="SUPFAM" id="SSF55073">
    <property type="entry name" value="Nucleotide cyclase"/>
    <property type="match status" value="1"/>
</dbReference>
<dbReference type="SMART" id="SM00267">
    <property type="entry name" value="GGDEF"/>
    <property type="match status" value="1"/>
</dbReference>
<evidence type="ECO:0000259" key="3">
    <source>
        <dbReference type="PROSITE" id="PS50883"/>
    </source>
</evidence>
<feature type="domain" description="GGDEF" evidence="4">
    <location>
        <begin position="321"/>
        <end position="470"/>
    </location>
</feature>
<evidence type="ECO:0000259" key="2">
    <source>
        <dbReference type="PROSITE" id="PS50113"/>
    </source>
</evidence>
<gene>
    <name evidence="5" type="ORF">THITH_13905</name>
</gene>
<dbReference type="Proteomes" id="UP000005289">
    <property type="component" value="Chromosome"/>
</dbReference>
<dbReference type="PANTHER" id="PTHR44757">
    <property type="entry name" value="DIGUANYLATE CYCLASE DGCP"/>
    <property type="match status" value="1"/>
</dbReference>
<dbReference type="KEGG" id="tti:THITH_13905"/>
<dbReference type="PROSITE" id="PS50887">
    <property type="entry name" value="GGDEF"/>
    <property type="match status" value="1"/>
</dbReference>
<sequence>MALVTAAGLVLALLVAVMTLYSSNRQLRSQGSRLAASESRQRAVFAALGEGVYGTNNSLDCTFMNPAALKMLGFTQEEVIGRDPHTLFHYRRADGEPSDAREACPVHQTVRDGRTRHEEGWFLRKDGTGFPAEIIVTPMVEGGHVTGAVVAFNDISERKAAEAQLRQLSLAVDQSPESIVITDLDGRIEYVNQACVNKSGYSREELLGANPRVFQSGRTPPETYGMMWDAVSSGRIWRGELINRNKNGQEYTELATLAPVRDPSGRISHFLALKQDISELKHAEAEIHRLANYDRLTELPNRSLLMDRLAQTLASSSRHPQRSALILCNIDRFKILNEARGQASGDLLLKAVGQRLDALVRESDTVARLGADEFAILLQNLDPEQGSASRSAFSVAEKIHLALRHPFTLDRDVVNVTASIGITLSPEDAVPRSGPDAAAHDTPQEILRRADTALHKAKHAGGNQSAFFEAGMGQIAQLRFHLERELRLGIPAGQLRLFLQPQVNTQREIVGFEALVRWQHPSRGLLPPGMFIPVAEESDLIVDLGVWVLARTCELMAHEQARGRPFRAAVNVSPKHFRQPQFVPWLRDLITGQGVDASNLTLEVTEGLMIENVEDVVAKMSALQPLGIHFSVDDFGTGYSSLAYLKRLPIHELKIDQGFIQDAPTDPDDAALVDTILNIARNLGLEVVAEGVETAEQAAFLNDRATILHQGHFYGRPEPAEAWLERTATLSSMRVTAD</sequence>
<protein>
    <submittedName>
        <fullName evidence="5">Diguanylate cyclase</fullName>
    </submittedName>
</protein>
<dbReference type="Gene3D" id="3.30.450.20">
    <property type="entry name" value="PAS domain"/>
    <property type="match status" value="2"/>
</dbReference>
<feature type="domain" description="PAC" evidence="2">
    <location>
        <begin position="116"/>
        <end position="167"/>
    </location>
</feature>
<dbReference type="PROSITE" id="PS50883">
    <property type="entry name" value="EAL"/>
    <property type="match status" value="1"/>
</dbReference>
<dbReference type="AlphaFoldDB" id="W0DPM5"/>